<gene>
    <name evidence="3" type="primary">DCAF12</name>
    <name evidence="3" type="ORF">Ciccas_006969</name>
</gene>
<proteinExistence type="predicted"/>
<evidence type="ECO:0000256" key="1">
    <source>
        <dbReference type="SAM" id="MobiDB-lite"/>
    </source>
</evidence>
<evidence type="ECO:0000313" key="3">
    <source>
        <dbReference type="EMBL" id="KAL3314414.1"/>
    </source>
</evidence>
<evidence type="ECO:0000259" key="2">
    <source>
        <dbReference type="Pfam" id="PF23760"/>
    </source>
</evidence>
<dbReference type="EMBL" id="JBJKFK010001008">
    <property type="protein sequence ID" value="KAL3314414.1"/>
    <property type="molecule type" value="Genomic_DNA"/>
</dbReference>
<dbReference type="Pfam" id="PF23760">
    <property type="entry name" value="Beta-prop_DCAF12"/>
    <property type="match status" value="1"/>
</dbReference>
<name>A0ABD2Q493_9PLAT</name>
<dbReference type="Gene3D" id="2.130.10.10">
    <property type="entry name" value="YVTN repeat-like/Quinoprotein amine dehydrogenase"/>
    <property type="match status" value="1"/>
</dbReference>
<protein>
    <submittedName>
        <fullName evidence="3">DDB1- and CUL4-associated factor 12</fullName>
    </submittedName>
</protein>
<dbReference type="InterPro" id="IPR001680">
    <property type="entry name" value="WD40_rpt"/>
</dbReference>
<organism evidence="3 4">
    <name type="scientific">Cichlidogyrus casuarinus</name>
    <dbReference type="NCBI Taxonomy" id="1844966"/>
    <lineage>
        <taxon>Eukaryota</taxon>
        <taxon>Metazoa</taxon>
        <taxon>Spiralia</taxon>
        <taxon>Lophotrochozoa</taxon>
        <taxon>Platyhelminthes</taxon>
        <taxon>Monogenea</taxon>
        <taxon>Monopisthocotylea</taxon>
        <taxon>Dactylogyridea</taxon>
        <taxon>Ancyrocephalidae</taxon>
        <taxon>Cichlidogyrus</taxon>
    </lineage>
</organism>
<accession>A0ABD2Q493</accession>
<dbReference type="SMART" id="SM00320">
    <property type="entry name" value="WD40"/>
    <property type="match status" value="5"/>
</dbReference>
<feature type="region of interest" description="Disordered" evidence="1">
    <location>
        <begin position="393"/>
        <end position="417"/>
    </location>
</feature>
<dbReference type="SUPFAM" id="SSF50978">
    <property type="entry name" value="WD40 repeat-like"/>
    <property type="match status" value="1"/>
</dbReference>
<sequence length="608" mass="68510">MGTKESCAKKRQLDIGTRDKVFASQWLDNNHLIYGTKCNTLSVLDIDAGTSVNIPLIEDDEPDPPLASACGIHSIQINPSRTFLATGGANIHTIGVYELPELTPRCLFYGLHSDWIFDLRWIDDQHLISCSRDASIVLWSLPQDFAYSDPDSPPQDVTRVSRPVTQIFSRLSRDRLRALEYLPQISRLAVAAINRRFYVYDPVRMGQSGPSGNACISGLELNDRFRECVALRRWPDQPHCVALACHGNVLLFDIRTKLKDEASLARIITIPYIHSGVRSLNFNRDVISFGTSSGIVHFYNMTSGTSLPNQYKLEDGFLRAETEDRASSDLHIGLVGTNSRASLPPRLRQVPVPPSFNPPRRIMEPLEIESSDDASEVSDRDGHLAEAASLLSSLARRQSEDGTEEEPRHPRRRSLSPSVVFPRFSPARFHLQLERQFNLDFQQRLRNPFYLMRITGFLSERNQNPRNNLMQELADSYESPFRADFSSRPQVPAVYTHEYDLDKMRIFAAGGPIGSAFYGNAAAGSNWEGFIYPPPSFYPDQTPFAQNVLKALSELEQVGRTSKVAPQSTEEREKRLAYRRKRRSAGEVTSIQFYPTGACIRDLNGTNQ</sequence>
<reference evidence="3 4" key="1">
    <citation type="submission" date="2024-11" db="EMBL/GenBank/DDBJ databases">
        <title>Adaptive evolution of stress response genes in parasites aligns with host niche diversity.</title>
        <authorList>
            <person name="Hahn C."/>
            <person name="Resl P."/>
        </authorList>
    </citation>
    <scope>NUCLEOTIDE SEQUENCE [LARGE SCALE GENOMIC DNA]</scope>
    <source>
        <strain evidence="3">EGGRZ-B1_66</strain>
        <tissue evidence="3">Body</tissue>
    </source>
</reference>
<dbReference type="InterPro" id="IPR015943">
    <property type="entry name" value="WD40/YVTN_repeat-like_dom_sf"/>
</dbReference>
<dbReference type="AlphaFoldDB" id="A0ABD2Q493"/>
<feature type="domain" description="DDB1- and CUL4-associated factor 12 beta-propeller" evidence="2">
    <location>
        <begin position="9"/>
        <end position="147"/>
    </location>
</feature>
<keyword evidence="4" id="KW-1185">Reference proteome</keyword>
<dbReference type="InterPro" id="IPR056151">
    <property type="entry name" value="Beta-prop_DCAF12"/>
</dbReference>
<comment type="caution">
    <text evidence="3">The sequence shown here is derived from an EMBL/GenBank/DDBJ whole genome shotgun (WGS) entry which is preliminary data.</text>
</comment>
<dbReference type="InterPro" id="IPR036322">
    <property type="entry name" value="WD40_repeat_dom_sf"/>
</dbReference>
<evidence type="ECO:0000313" key="4">
    <source>
        <dbReference type="Proteomes" id="UP001626550"/>
    </source>
</evidence>
<feature type="compositionally biased region" description="Basic and acidic residues" evidence="1">
    <location>
        <begin position="397"/>
        <end position="408"/>
    </location>
</feature>
<dbReference type="Proteomes" id="UP001626550">
    <property type="component" value="Unassembled WGS sequence"/>
</dbReference>